<dbReference type="PATRIC" id="fig|1384056.3.peg.451"/>
<dbReference type="Gene3D" id="2.40.128.130">
    <property type="entry name" value="Autotransporter beta-domain"/>
    <property type="match status" value="1"/>
</dbReference>
<dbReference type="InterPro" id="IPR013783">
    <property type="entry name" value="Ig-like_fold"/>
</dbReference>
<dbReference type="Gene3D" id="2.60.40.10">
    <property type="entry name" value="Immunoglobulins"/>
    <property type="match status" value="2"/>
</dbReference>
<dbReference type="AlphaFoldDB" id="A0A091B833"/>
<evidence type="ECO:0000313" key="4">
    <source>
        <dbReference type="EMBL" id="KFN47677.1"/>
    </source>
</evidence>
<dbReference type="SUPFAM" id="SSF49373">
    <property type="entry name" value="Invasin/intimin cell-adhesion fragments"/>
    <property type="match status" value="2"/>
</dbReference>
<evidence type="ECO:0000313" key="5">
    <source>
        <dbReference type="Proteomes" id="UP000029393"/>
    </source>
</evidence>
<dbReference type="SUPFAM" id="SSF103515">
    <property type="entry name" value="Autotransporter"/>
    <property type="match status" value="1"/>
</dbReference>
<protein>
    <recommendedName>
        <fullName evidence="3">Autotransporter domain-containing protein</fullName>
    </recommendedName>
</protein>
<organism evidence="4 5">
    <name type="scientific">Arenimonas metalli CF5-1</name>
    <dbReference type="NCBI Taxonomy" id="1384056"/>
    <lineage>
        <taxon>Bacteria</taxon>
        <taxon>Pseudomonadati</taxon>
        <taxon>Pseudomonadota</taxon>
        <taxon>Gammaproteobacteria</taxon>
        <taxon>Lysobacterales</taxon>
        <taxon>Lysobacteraceae</taxon>
        <taxon>Arenimonas</taxon>
    </lineage>
</organism>
<dbReference type="PROSITE" id="PS51208">
    <property type="entry name" value="AUTOTRANSPORTER"/>
    <property type="match status" value="1"/>
</dbReference>
<dbReference type="SMART" id="SM00869">
    <property type="entry name" value="Autotransporter"/>
    <property type="match status" value="1"/>
</dbReference>
<accession>A0A091B833</accession>
<dbReference type="GO" id="GO:0019867">
    <property type="term" value="C:outer membrane"/>
    <property type="evidence" value="ECO:0007669"/>
    <property type="project" value="InterPro"/>
</dbReference>
<dbReference type="RefSeq" id="WP_034210490.1">
    <property type="nucleotide sequence ID" value="NZ_AVCK01000008.1"/>
</dbReference>
<evidence type="ECO:0000256" key="1">
    <source>
        <dbReference type="ARBA" id="ARBA00010116"/>
    </source>
</evidence>
<keyword evidence="5" id="KW-1185">Reference proteome</keyword>
<dbReference type="InterPro" id="IPR008964">
    <property type="entry name" value="Invasin/intimin_cell_adhesion"/>
</dbReference>
<dbReference type="Pfam" id="PF03797">
    <property type="entry name" value="Autotransporter"/>
    <property type="match status" value="1"/>
</dbReference>
<feature type="signal peptide" evidence="2">
    <location>
        <begin position="1"/>
        <end position="39"/>
    </location>
</feature>
<dbReference type="OrthoDB" id="5699539at2"/>
<dbReference type="EMBL" id="AVCK01000008">
    <property type="protein sequence ID" value="KFN47677.1"/>
    <property type="molecule type" value="Genomic_DNA"/>
</dbReference>
<name>A0A091B833_9GAMM</name>
<gene>
    <name evidence="4" type="ORF">N787_07950</name>
</gene>
<dbReference type="STRING" id="1384056.N787_07950"/>
<reference evidence="4 5" key="1">
    <citation type="submission" date="2013-09" db="EMBL/GenBank/DDBJ databases">
        <title>Genome sequencing of Arenimonas metalli.</title>
        <authorList>
            <person name="Chen F."/>
            <person name="Wang G."/>
        </authorList>
    </citation>
    <scope>NUCLEOTIDE SEQUENCE [LARGE SCALE GENOMIC DNA]</scope>
    <source>
        <strain evidence="4 5">CF5-1</strain>
    </source>
</reference>
<dbReference type="eggNOG" id="COG4625">
    <property type="taxonomic scope" value="Bacteria"/>
</dbReference>
<dbReference type="InterPro" id="IPR005546">
    <property type="entry name" value="Autotransporte_beta"/>
</dbReference>
<feature type="chain" id="PRO_5001869480" description="Autotransporter domain-containing protein" evidence="2">
    <location>
        <begin position="40"/>
        <end position="1070"/>
    </location>
</feature>
<dbReference type="Proteomes" id="UP000029393">
    <property type="component" value="Unassembled WGS sequence"/>
</dbReference>
<proteinExistence type="inferred from homology"/>
<sequence length="1070" mass="108219">MDVRSTACAARRTVSRAIQATACLLLAIAAMAWSNLALAQSCDFVAVGSTSAISPAGTSVTFTLRAETACPDPTGIVLAITSDTTGGAAIVPPLNPSVPLNTDYVITVNLGPTPGGSGTLQATCVPTSCIPGSLVFNFATNNQFTYVAQTPPPVVANQITPFTVATNLQFNGAPGSLNTSFTNLTNSANYGVSAPNAAGTASTTQSLPGAGSYVVRGSLQCPVAFVLEGCAAVPPVDIPVTIEPVSVQPVGSGTPTVPAGTPLPLSVSFGSASIPAADGTNITWSVTGQPAGGDGAVTGNAVLGGTSNASFSATVPGVYQVTANSGCTFCLPGLYSFNVTVTALPVVMTAVTPNPASGVAGAPVTFTVQLDQGGSPLPTTNVQWTASAPFAPASGASATNAAGQASFVATPATFGNFTNVVVASVDPDGLPASGDEASLAFDANISFVAGLAPTGGGGQSALVNTAFAAPLQVNATNSGLPAAGVTINWTVTAGTAVLSAPTSVTGATGDSAITVTAGATPGAVTIVASRQDDPAATATFNLTVDGLGTLVVASGDGQTLAAGDTSDPLEVELRDAAGLPVAGATITWTASAGTLASATSVTDATGVAANTLTVATAGAVDVSASSPLAGAPAVFQLNGALANLATLTPTQRAVAEAIDQLCPALANVATPTPEEADLLARCRELGEAAVLDPNATVDAIDQLTSDVALAQANAAMSAAQSQFQNLKTRIAALRSGTGGTRFGGLALNTPAGPISLGTLSSAFGADEPGTEIGTDFSRWGFFAAGTVGRGESEAGVVDPAYDYDIEGLTAGLDYRKSDRWIIGGSLGYTRQDTDLPGERGGLETTGWSISAYTTYYQADSWYLDSVVTWGRNDYEMLRRIQYTLPLAGGGTTTIDQTAVADASGDLLATAFTFGRDFNRGAFGIGPYGRLMYTRLGFDAIREETLAGEPGSGLGLHIASRDLVSLASVLGTKFTWTHSTNWGVLMPHLQLEWEHEFRDDPQAMEARFLNDPTGTAMRVTGDPLDTDYFRLGLGLSMVLTGGRSGFFYYEHLAGRDGESQWNLALGLRMEF</sequence>
<evidence type="ECO:0000259" key="3">
    <source>
        <dbReference type="PROSITE" id="PS51208"/>
    </source>
</evidence>
<dbReference type="InterPro" id="IPR006315">
    <property type="entry name" value="OM_autotransptr_brl_dom"/>
</dbReference>
<comment type="caution">
    <text evidence="4">The sequence shown here is derived from an EMBL/GenBank/DDBJ whole genome shotgun (WGS) entry which is preliminary data.</text>
</comment>
<dbReference type="NCBIfam" id="TIGR01414">
    <property type="entry name" value="autotrans_barl"/>
    <property type="match status" value="1"/>
</dbReference>
<dbReference type="Pfam" id="PF02369">
    <property type="entry name" value="Big_1"/>
    <property type="match status" value="1"/>
</dbReference>
<dbReference type="InterPro" id="IPR036709">
    <property type="entry name" value="Autotransporte_beta_dom_sf"/>
</dbReference>
<feature type="domain" description="Autotransporter" evidence="3">
    <location>
        <begin position="774"/>
        <end position="1070"/>
    </location>
</feature>
<keyword evidence="2" id="KW-0732">Signal</keyword>
<evidence type="ECO:0000256" key="2">
    <source>
        <dbReference type="SAM" id="SignalP"/>
    </source>
</evidence>
<dbReference type="InterPro" id="IPR003344">
    <property type="entry name" value="Big_1_dom"/>
</dbReference>
<comment type="similarity">
    <text evidence="1">Belongs to the intimin/invasin family.</text>
</comment>